<keyword evidence="2" id="KW-0808">Transferase</keyword>
<proteinExistence type="predicted"/>
<gene>
    <name evidence="2" type="ORF">SAMN05216544_1539</name>
</gene>
<dbReference type="InterPro" id="IPR029044">
    <property type="entry name" value="Nucleotide-diphossugar_trans"/>
</dbReference>
<feature type="domain" description="Spore protein YkvP/CgeB glycosyl transferase-like" evidence="1">
    <location>
        <begin position="495"/>
        <end position="639"/>
    </location>
</feature>
<dbReference type="InterPro" id="IPR055259">
    <property type="entry name" value="YkvP/CgeB_Glyco_trans-like"/>
</dbReference>
<accession>A0A1G9XL93</accession>
<evidence type="ECO:0000313" key="3">
    <source>
        <dbReference type="Proteomes" id="UP000187651"/>
    </source>
</evidence>
<dbReference type="Proteomes" id="UP000187651">
    <property type="component" value="Unassembled WGS sequence"/>
</dbReference>
<dbReference type="AlphaFoldDB" id="A0A1G9XL93"/>
<dbReference type="Gene3D" id="3.40.50.2000">
    <property type="entry name" value="Glycogen Phosphorylase B"/>
    <property type="match status" value="1"/>
</dbReference>
<dbReference type="RefSeq" id="WP_074521641.1">
    <property type="nucleotide sequence ID" value="NZ_FNHZ01000004.1"/>
</dbReference>
<dbReference type="GO" id="GO:0016740">
    <property type="term" value="F:transferase activity"/>
    <property type="evidence" value="ECO:0007669"/>
    <property type="project" value="UniProtKB-KW"/>
</dbReference>
<dbReference type="Pfam" id="PF13524">
    <property type="entry name" value="Glyco_trans_1_2"/>
    <property type="match status" value="1"/>
</dbReference>
<dbReference type="SUPFAM" id="SSF53448">
    <property type="entry name" value="Nucleotide-diphospho-sugar transferases"/>
    <property type="match status" value="1"/>
</dbReference>
<sequence>MNWIELNKSKALVTMVVIVNDYDYLENVKKKANELINEAPLLNLSLIGIWDDEEIDNYAKAKNKALKYVSTEYVSFVRDSDFVEDYYEKDWLKLLSSCEKMSDFESNPVENYSFERIIMLTASRLSGLVVQVESIKTLGGFNEYLQSAEEYELLTRLKEYAPFLSKYAFVAKFSNFESKPIFKEDFMTYAYCLIRFKDYLTKHKLWNQALIRKANWAITFEQEKEFENILFGILGDEKYFKKIMSKYDPILIVNDYEYVCIDVLESFTREFYEACKASGRAAIVVNGHKRDLIYKARQMHISAVLGIQSGIFSDVDPNKLNINSLDCPKFINIFDHPLYISYLLMFVVDRFYCLACDGDYAKFAKSNFNSVKDSFIWYPGGKRAKSLKGVAKDIDIDENREYDLSFLGSFTDYRSLMSSFYKLPKGERIIANAMLRILRKDSSLSYDKAYKKAIDELFREDEYTHEIYNDRKQRLVTMHHLWPVARLVSAYYREKVIRKLLDDGLTIHVFGNSWKSPVLKDYKKLIIHEELNYNEALEVYAKSKISLNIFAWHKDGLSERIFNAMFNNSLCVTDSSKALKENFKDKEELIVYELDKLEDLSETIRYYLSNKEERIRITNNAYENVKANHSWKKRVQEFEDILENLD</sequence>
<reference evidence="3" key="1">
    <citation type="submission" date="2016-10" db="EMBL/GenBank/DDBJ databases">
        <authorList>
            <person name="Varghese N."/>
            <person name="Submissions S."/>
        </authorList>
    </citation>
    <scope>NUCLEOTIDE SEQUENCE [LARGE SCALE GENOMIC DNA]</scope>
    <source>
        <strain evidence="3">M83</strain>
    </source>
</reference>
<evidence type="ECO:0000259" key="1">
    <source>
        <dbReference type="Pfam" id="PF13524"/>
    </source>
</evidence>
<dbReference type="EMBL" id="FNHZ01000004">
    <property type="protein sequence ID" value="SDM97186.1"/>
    <property type="molecule type" value="Genomic_DNA"/>
</dbReference>
<protein>
    <submittedName>
        <fullName evidence="2">Glycosyl transferases group 1</fullName>
    </submittedName>
</protein>
<evidence type="ECO:0000313" key="2">
    <source>
        <dbReference type="EMBL" id="SDM97186.1"/>
    </source>
</evidence>
<name>A0A1G9XL93_9FIRM</name>
<dbReference type="SUPFAM" id="SSF53756">
    <property type="entry name" value="UDP-Glycosyltransferase/glycogen phosphorylase"/>
    <property type="match status" value="1"/>
</dbReference>
<keyword evidence="3" id="KW-1185">Reference proteome</keyword>
<organism evidence="2 3">
    <name type="scientific">Lachnospira pectinoschiza</name>
    <dbReference type="NCBI Taxonomy" id="28052"/>
    <lineage>
        <taxon>Bacteria</taxon>
        <taxon>Bacillati</taxon>
        <taxon>Bacillota</taxon>
        <taxon>Clostridia</taxon>
        <taxon>Lachnospirales</taxon>
        <taxon>Lachnospiraceae</taxon>
        <taxon>Lachnospira</taxon>
    </lineage>
</organism>
<dbReference type="OrthoDB" id="5756516at2"/>
<dbReference type="CDD" id="cd00761">
    <property type="entry name" value="Glyco_tranf_GTA_type"/>
    <property type="match status" value="1"/>
</dbReference>